<dbReference type="SUPFAM" id="SSF53850">
    <property type="entry name" value="Periplasmic binding protein-like II"/>
    <property type="match status" value="1"/>
</dbReference>
<dbReference type="CDD" id="cd08520">
    <property type="entry name" value="PBP2_NikA_DppA_OppA_like_21"/>
    <property type="match status" value="1"/>
</dbReference>
<dbReference type="PANTHER" id="PTHR30290:SF64">
    <property type="entry name" value="ABC TRANSPORTER PERIPLASMIC BINDING PROTEIN"/>
    <property type="match status" value="1"/>
</dbReference>
<dbReference type="Gene3D" id="3.10.105.10">
    <property type="entry name" value="Dipeptide-binding Protein, Domain 3"/>
    <property type="match status" value="1"/>
</dbReference>
<feature type="domain" description="Solute-binding protein family 5" evidence="2">
    <location>
        <begin position="81"/>
        <end position="431"/>
    </location>
</feature>
<dbReference type="GO" id="GO:0015833">
    <property type="term" value="P:peptide transport"/>
    <property type="evidence" value="ECO:0007669"/>
    <property type="project" value="TreeGrafter"/>
</dbReference>
<dbReference type="AlphaFoldDB" id="A0A419T8I5"/>
<dbReference type="InterPro" id="IPR030678">
    <property type="entry name" value="Peptide/Ni-bd"/>
</dbReference>
<dbReference type="InterPro" id="IPR000914">
    <property type="entry name" value="SBP_5_dom"/>
</dbReference>
<dbReference type="PROSITE" id="PS51257">
    <property type="entry name" value="PROKAR_LIPOPROTEIN"/>
    <property type="match status" value="1"/>
</dbReference>
<dbReference type="InterPro" id="IPR039424">
    <property type="entry name" value="SBP_5"/>
</dbReference>
<dbReference type="RefSeq" id="WP_120167559.1">
    <property type="nucleotide sequence ID" value="NZ_MCIB01000004.1"/>
</dbReference>
<evidence type="ECO:0000313" key="3">
    <source>
        <dbReference type="EMBL" id="RKD33791.1"/>
    </source>
</evidence>
<reference evidence="3 4" key="1">
    <citation type="submission" date="2016-08" db="EMBL/GenBank/DDBJ databases">
        <title>Novel Firmicutes and Novel Genomes.</title>
        <authorList>
            <person name="Poppleton D.I."/>
            <person name="Gribaldo S."/>
        </authorList>
    </citation>
    <scope>NUCLEOTIDE SEQUENCE [LARGE SCALE GENOMIC DNA]</scope>
    <source>
        <strain evidence="3 4">CTT3</strain>
    </source>
</reference>
<dbReference type="OrthoDB" id="9772924at2"/>
<evidence type="ECO:0000256" key="1">
    <source>
        <dbReference type="ARBA" id="ARBA00022729"/>
    </source>
</evidence>
<dbReference type="GO" id="GO:0030288">
    <property type="term" value="C:outer membrane-bounded periplasmic space"/>
    <property type="evidence" value="ECO:0007669"/>
    <property type="project" value="TreeGrafter"/>
</dbReference>
<proteinExistence type="predicted"/>
<sequence>MGNKNILIISFILILSLLAGCGQDNIQANEKLNKNNDNLVIRLEGGDWGYPTPFLHYRRGPGAYKMKLIFDSLLEKDEKGLIPWLAKEWEIKNDGKEYIFKLNKNIKWHDGNKLTADDVKFTFEYYKAHPPVWNNLIVNGKNIIENVDIIDDYTIKFIVNEKNATYLERVGTMPIIPKHIWENVKDPLKFYREEAVIGCGPYKLTNYSREQGIYKFKAFENYWGPKQKVDVIEFVPVSDPILAFEKGDIDTLMASPDILNRYENNEGFKVTKNKPFWGYRLIFNMDNRPELKDKSLRKVFAYGINRDELVQKVARGAGIVASMGYLPKAHKWYNPDIKKYNFDIEKARKLINGKEYSFKLLIGNSPKEVKIAELIKLSLSKVGINIEVKSVDNKTRDGLVKKGDFELAIIGHGGWGRDPDLLRDMYYSSETMESNSPASGSLPGFYNEKINELALLQMKQLNFDERKETIYKLQEVIAQEVPQIPLFNTIGYFVFRPLKYDGWMYTYDHHYPEHCKLSYLERK</sequence>
<dbReference type="Gene3D" id="3.90.76.10">
    <property type="entry name" value="Dipeptide-binding Protein, Domain 1"/>
    <property type="match status" value="1"/>
</dbReference>
<dbReference type="GO" id="GO:0042884">
    <property type="term" value="P:microcin transport"/>
    <property type="evidence" value="ECO:0007669"/>
    <property type="project" value="TreeGrafter"/>
</dbReference>
<keyword evidence="4" id="KW-1185">Reference proteome</keyword>
<dbReference type="PANTHER" id="PTHR30290">
    <property type="entry name" value="PERIPLASMIC BINDING COMPONENT OF ABC TRANSPORTER"/>
    <property type="match status" value="1"/>
</dbReference>
<dbReference type="Gene3D" id="3.40.190.10">
    <property type="entry name" value="Periplasmic binding protein-like II"/>
    <property type="match status" value="1"/>
</dbReference>
<accession>A0A419T8I5</accession>
<evidence type="ECO:0000259" key="2">
    <source>
        <dbReference type="Pfam" id="PF00496"/>
    </source>
</evidence>
<dbReference type="GO" id="GO:0043190">
    <property type="term" value="C:ATP-binding cassette (ABC) transporter complex"/>
    <property type="evidence" value="ECO:0007669"/>
    <property type="project" value="InterPro"/>
</dbReference>
<dbReference type="GO" id="GO:1904680">
    <property type="term" value="F:peptide transmembrane transporter activity"/>
    <property type="evidence" value="ECO:0007669"/>
    <property type="project" value="TreeGrafter"/>
</dbReference>
<dbReference type="EMBL" id="MCIB01000004">
    <property type="protein sequence ID" value="RKD33791.1"/>
    <property type="molecule type" value="Genomic_DNA"/>
</dbReference>
<dbReference type="PIRSF" id="PIRSF002741">
    <property type="entry name" value="MppA"/>
    <property type="match status" value="1"/>
</dbReference>
<dbReference type="FunFam" id="3.90.76.10:FF:000004">
    <property type="entry name" value="Peptide ABC transporter substrate-binding protein"/>
    <property type="match status" value="1"/>
</dbReference>
<organism evidence="3 4">
    <name type="scientific">Thermohalobacter berrensis</name>
    <dbReference type="NCBI Taxonomy" id="99594"/>
    <lineage>
        <taxon>Bacteria</taxon>
        <taxon>Bacillati</taxon>
        <taxon>Bacillota</taxon>
        <taxon>Tissierellia</taxon>
        <taxon>Tissierellales</taxon>
        <taxon>Thermohalobacteraceae</taxon>
        <taxon>Thermohalobacter</taxon>
    </lineage>
</organism>
<keyword evidence="1" id="KW-0732">Signal</keyword>
<dbReference type="Pfam" id="PF00496">
    <property type="entry name" value="SBP_bac_5"/>
    <property type="match status" value="1"/>
</dbReference>
<name>A0A419T8I5_9FIRM</name>
<evidence type="ECO:0000313" key="4">
    <source>
        <dbReference type="Proteomes" id="UP000284177"/>
    </source>
</evidence>
<comment type="caution">
    <text evidence="3">The sequence shown here is derived from an EMBL/GenBank/DDBJ whole genome shotgun (WGS) entry which is preliminary data.</text>
</comment>
<dbReference type="Proteomes" id="UP000284177">
    <property type="component" value="Unassembled WGS sequence"/>
</dbReference>
<protein>
    <submittedName>
        <fullName evidence="3">Diguanylate phosphodiesterase</fullName>
    </submittedName>
</protein>
<gene>
    <name evidence="3" type="ORF">BET03_08695</name>
</gene>